<reference evidence="3 4" key="1">
    <citation type="submission" date="2014-02" db="EMBL/GenBank/DDBJ databases">
        <title>Draft genome sequence of Lysinibacillus manganicus DSM 26584T.</title>
        <authorList>
            <person name="Zhang F."/>
            <person name="Wang G."/>
            <person name="Zhang L."/>
        </authorList>
    </citation>
    <scope>NUCLEOTIDE SEQUENCE [LARGE SCALE GENOMIC DNA]</scope>
    <source>
        <strain evidence="3 4">DSM 26584</strain>
    </source>
</reference>
<dbReference type="Proteomes" id="UP000030416">
    <property type="component" value="Unassembled WGS sequence"/>
</dbReference>
<keyword evidence="4" id="KW-1185">Reference proteome</keyword>
<dbReference type="PANTHER" id="PTHR30543">
    <property type="entry name" value="CHROMATE REDUCTASE"/>
    <property type="match status" value="1"/>
</dbReference>
<comment type="similarity">
    <text evidence="1">Belongs to the azoreductase type 2 family.</text>
</comment>
<evidence type="ECO:0000313" key="4">
    <source>
        <dbReference type="Proteomes" id="UP000030416"/>
    </source>
</evidence>
<dbReference type="Gene3D" id="3.40.50.360">
    <property type="match status" value="1"/>
</dbReference>
<evidence type="ECO:0000259" key="2">
    <source>
        <dbReference type="Pfam" id="PF03358"/>
    </source>
</evidence>
<dbReference type="EMBL" id="JPVN01000014">
    <property type="protein sequence ID" value="KGR78001.1"/>
    <property type="molecule type" value="Genomic_DNA"/>
</dbReference>
<organism evidence="3 4">
    <name type="scientific">Ureibacillus manganicus DSM 26584</name>
    <dbReference type="NCBI Taxonomy" id="1384049"/>
    <lineage>
        <taxon>Bacteria</taxon>
        <taxon>Bacillati</taxon>
        <taxon>Bacillota</taxon>
        <taxon>Bacilli</taxon>
        <taxon>Bacillales</taxon>
        <taxon>Caryophanaceae</taxon>
        <taxon>Ureibacillus</taxon>
    </lineage>
</organism>
<dbReference type="GO" id="GO:0016491">
    <property type="term" value="F:oxidoreductase activity"/>
    <property type="evidence" value="ECO:0007669"/>
    <property type="project" value="InterPro"/>
</dbReference>
<feature type="domain" description="NADPH-dependent FMN reductase-like" evidence="2">
    <location>
        <begin position="1"/>
        <end position="147"/>
    </location>
</feature>
<proteinExistence type="inferred from homology"/>
<dbReference type="SUPFAM" id="SSF52218">
    <property type="entry name" value="Flavoproteins"/>
    <property type="match status" value="1"/>
</dbReference>
<accession>A0A0A3HZI0</accession>
<dbReference type="AlphaFoldDB" id="A0A0A3HZI0"/>
<dbReference type="PANTHER" id="PTHR30543:SF21">
    <property type="entry name" value="NAD(P)H-DEPENDENT FMN REDUCTASE LOT6"/>
    <property type="match status" value="1"/>
</dbReference>
<comment type="caution">
    <text evidence="3">The sequence shown here is derived from an EMBL/GenBank/DDBJ whole genome shotgun (WGS) entry which is preliminary data.</text>
</comment>
<dbReference type="Pfam" id="PF03358">
    <property type="entry name" value="FMN_red"/>
    <property type="match status" value="1"/>
</dbReference>
<dbReference type="OrthoDB" id="9812295at2"/>
<dbReference type="GO" id="GO:0010181">
    <property type="term" value="F:FMN binding"/>
    <property type="evidence" value="ECO:0007669"/>
    <property type="project" value="TreeGrafter"/>
</dbReference>
<dbReference type="RefSeq" id="WP_036187165.1">
    <property type="nucleotide sequence ID" value="NZ_AVDA01000014.1"/>
</dbReference>
<dbReference type="eggNOG" id="COG0431">
    <property type="taxonomic scope" value="Bacteria"/>
</dbReference>
<protein>
    <submittedName>
        <fullName evidence="3">NADPH-dependent FMN reductase</fullName>
    </submittedName>
</protein>
<evidence type="ECO:0000313" key="3">
    <source>
        <dbReference type="EMBL" id="KGR78001.1"/>
    </source>
</evidence>
<dbReference type="STRING" id="1384049.CD29_12640"/>
<dbReference type="InterPro" id="IPR005025">
    <property type="entry name" value="FMN_Rdtase-like_dom"/>
</dbReference>
<dbReference type="InterPro" id="IPR029039">
    <property type="entry name" value="Flavoprotein-like_sf"/>
</dbReference>
<evidence type="ECO:0000256" key="1">
    <source>
        <dbReference type="ARBA" id="ARBA00009428"/>
    </source>
</evidence>
<gene>
    <name evidence="3" type="ORF">CD29_12640</name>
</gene>
<dbReference type="InterPro" id="IPR050712">
    <property type="entry name" value="NAD(P)H-dep_reductase"/>
</dbReference>
<name>A0A0A3HZI0_9BACL</name>
<dbReference type="GO" id="GO:0005829">
    <property type="term" value="C:cytosol"/>
    <property type="evidence" value="ECO:0007669"/>
    <property type="project" value="TreeGrafter"/>
</dbReference>
<sequence>MKVVAIVGSIRKDSYNLQLAKQVQTRFAEQFEVEILDLAPLPMYNQDIELEAPQEVLDFKAKVKEADAVLWVTPEYNSTIPGVLGNAIDWLSRVDKVMIGKPSIIMGSSMGILGSVKAQMHLRDILFAGGLGSPVLGGNEVYVGAVHEKFDAEGNLTDEGTIQFLDGVIANFQDWMRKYYV</sequence>